<keyword evidence="2" id="KW-1185">Reference proteome</keyword>
<gene>
    <name evidence="1" type="ORF">O181_057138</name>
</gene>
<reference evidence="1" key="1">
    <citation type="submission" date="2021-03" db="EMBL/GenBank/DDBJ databases">
        <title>Draft genome sequence of rust myrtle Austropuccinia psidii MF-1, a brazilian biotype.</title>
        <authorList>
            <person name="Quecine M.C."/>
            <person name="Pachon D.M.R."/>
            <person name="Bonatelli M.L."/>
            <person name="Correr F.H."/>
            <person name="Franceschini L.M."/>
            <person name="Leite T.F."/>
            <person name="Margarido G.R.A."/>
            <person name="Almeida C.A."/>
            <person name="Ferrarezi J.A."/>
            <person name="Labate C.A."/>
        </authorList>
    </citation>
    <scope>NUCLEOTIDE SEQUENCE</scope>
    <source>
        <strain evidence="1">MF-1</strain>
    </source>
</reference>
<dbReference type="EMBL" id="AVOT02025917">
    <property type="protein sequence ID" value="MBW0517423.1"/>
    <property type="molecule type" value="Genomic_DNA"/>
</dbReference>
<name>A0A9Q3EEF3_9BASI</name>
<evidence type="ECO:0000313" key="2">
    <source>
        <dbReference type="Proteomes" id="UP000765509"/>
    </source>
</evidence>
<proteinExistence type="predicted"/>
<sequence length="177" mass="21187">MTRHCPLLKGRKGSVKKILTPFLGGNEMSARDIPKLEKWPTFSCEGEYYHVVLIKKIDILQENFHISDEMIVGKLHSLFTRTEKKWYYKIRQEYGKHDWIWWKSEIITKWSNNSWRFKIQNAFECATFNTDKDKPLTWFFKQRDRSSSLHPDILDSMINMKILEIEHDIKGRCVEAC</sequence>
<evidence type="ECO:0000313" key="1">
    <source>
        <dbReference type="EMBL" id="MBW0517423.1"/>
    </source>
</evidence>
<comment type="caution">
    <text evidence="1">The sequence shown here is derived from an EMBL/GenBank/DDBJ whole genome shotgun (WGS) entry which is preliminary data.</text>
</comment>
<accession>A0A9Q3EEF3</accession>
<dbReference type="AlphaFoldDB" id="A0A9Q3EEF3"/>
<protein>
    <submittedName>
        <fullName evidence="1">Uncharacterized protein</fullName>
    </submittedName>
</protein>
<dbReference type="Proteomes" id="UP000765509">
    <property type="component" value="Unassembled WGS sequence"/>
</dbReference>
<dbReference type="OrthoDB" id="2507294at2759"/>
<organism evidence="1 2">
    <name type="scientific">Austropuccinia psidii MF-1</name>
    <dbReference type="NCBI Taxonomy" id="1389203"/>
    <lineage>
        <taxon>Eukaryota</taxon>
        <taxon>Fungi</taxon>
        <taxon>Dikarya</taxon>
        <taxon>Basidiomycota</taxon>
        <taxon>Pucciniomycotina</taxon>
        <taxon>Pucciniomycetes</taxon>
        <taxon>Pucciniales</taxon>
        <taxon>Sphaerophragmiaceae</taxon>
        <taxon>Austropuccinia</taxon>
    </lineage>
</organism>